<comment type="caution">
    <text evidence="1">The sequence shown here is derived from an EMBL/GenBank/DDBJ whole genome shotgun (WGS) entry which is preliminary data.</text>
</comment>
<protein>
    <submittedName>
        <fullName evidence="1">Reverse transcriptase domain-containing protein</fullName>
    </submittedName>
</protein>
<sequence length="105" mass="11769">MARLGEGNKNWEEELPHVLWAYRTMIKSSHGSAVWPSSQEISFTAAMTLVMQYSHAVAGGKLGPKWEGPYEVIDVLGNGAYKLRSTDGTLLPRTWNVTNLKRCYL</sequence>
<organism evidence="1">
    <name type="scientific">Tanacetum cinerariifolium</name>
    <name type="common">Dalmatian daisy</name>
    <name type="synonym">Chrysanthemum cinerariifolium</name>
    <dbReference type="NCBI Taxonomy" id="118510"/>
    <lineage>
        <taxon>Eukaryota</taxon>
        <taxon>Viridiplantae</taxon>
        <taxon>Streptophyta</taxon>
        <taxon>Embryophyta</taxon>
        <taxon>Tracheophyta</taxon>
        <taxon>Spermatophyta</taxon>
        <taxon>Magnoliopsida</taxon>
        <taxon>eudicotyledons</taxon>
        <taxon>Gunneridae</taxon>
        <taxon>Pentapetalae</taxon>
        <taxon>asterids</taxon>
        <taxon>campanulids</taxon>
        <taxon>Asterales</taxon>
        <taxon>Asteraceae</taxon>
        <taxon>Asteroideae</taxon>
        <taxon>Anthemideae</taxon>
        <taxon>Anthemidinae</taxon>
        <taxon>Tanacetum</taxon>
    </lineage>
</organism>
<dbReference type="AlphaFoldDB" id="A0A699SC51"/>
<gene>
    <name evidence="1" type="ORF">Tci_866733</name>
</gene>
<keyword evidence="1" id="KW-0695">RNA-directed DNA polymerase</keyword>
<keyword evidence="1" id="KW-0808">Transferase</keyword>
<proteinExistence type="predicted"/>
<dbReference type="GO" id="GO:0003964">
    <property type="term" value="F:RNA-directed DNA polymerase activity"/>
    <property type="evidence" value="ECO:0007669"/>
    <property type="project" value="UniProtKB-KW"/>
</dbReference>
<dbReference type="EMBL" id="BKCJ011150663">
    <property type="protein sequence ID" value="GFC94763.1"/>
    <property type="molecule type" value="Genomic_DNA"/>
</dbReference>
<reference evidence="1" key="1">
    <citation type="journal article" date="2019" name="Sci. Rep.">
        <title>Draft genome of Tanacetum cinerariifolium, the natural source of mosquito coil.</title>
        <authorList>
            <person name="Yamashiro T."/>
            <person name="Shiraishi A."/>
            <person name="Satake H."/>
            <person name="Nakayama K."/>
        </authorList>
    </citation>
    <scope>NUCLEOTIDE SEQUENCE</scope>
</reference>
<name>A0A699SC51_TANCI</name>
<evidence type="ECO:0000313" key="1">
    <source>
        <dbReference type="EMBL" id="GFC94763.1"/>
    </source>
</evidence>
<accession>A0A699SC51</accession>
<keyword evidence="1" id="KW-0548">Nucleotidyltransferase</keyword>